<feature type="compositionally biased region" description="Acidic residues" evidence="1">
    <location>
        <begin position="733"/>
        <end position="750"/>
    </location>
</feature>
<sequence length="955" mass="114721">MKETLNNLNLEDIANVKIKAYKNENILSNNEKKRKENFYNVYILTYIKHIVRIKSNLALHGGLYSNYFEKYEEESISNIMFENLLTNDENTKNRNKNFEKINRIQQNENDKKNILQDDLNNIHNNDNNNKKDLNYSIKELLKKLIKSYKIRENKIFLVTGMLGCGKTTCVSLAIEYFNKFLQIERNMKNKNYDTDQNKKNKNVLFLTEDEPINKKIYKKTPYINKSYHQDMNKRQILMNHLMRTIKEERLYNDLSNDTNSNNDTKYHHRHYNNNNNNNNNYYYNNNNYNNNMESNTFNTYHTFGHQKKGNYCDNKNNNEFVNIKTFEQQNKKDFSSDVEQINNNIRNIFENNDLSPLRKNANIRNKIQLEQLFKDENEKHERYFRSLSNDDENLDFNMKYKKIVDEINKEENEETFIYIIRISAYLYRDDLQCIKSILSQLHNYIYTDEKLESNLLLNDYINKLENLLIKINNERKQALLIIENVEKFCLQNKQNLLYTLFDLLHKKNIYINIICLTNVLDITQTLEKRIKSRFTFEMIHISPILNIEDISKLVYKILYVNLDDFHLIKKYYSVYFTYPDLIKIQRFLQIYNSTMQKEIADSNLLKQWSYDINYGLDIRHIYHTCVDAILSICEYKHILCPNQNKFESNTILDLPTSQTNNSKQITNTDSQTIQQNTNSDHHDNKNMTQHSFCDNQMGFLTKKEKRNNLEFLKERPGKLDATPIKRHYHKPQEDDDDNEEEVDEEDDEEAENQKNYNNNNNNNNNNTDDAFFFNMNMDMSPRKLKENIKLKENVKLKENINIKNKMESQYILNNVQSKFIRRHYIKKVLRDLCTIEYMILCAFTRLYKKEILPKTLYVIILEINKFKHAYPQEQIIGFSLDAYRRSFFRLVDLDIIVLSSYSLNHLNIKNFSNDLFGLHEPTKFPCYDIFLENIDTYNLNHNLIQWVKHNTEVMQ</sequence>
<reference evidence="3" key="1">
    <citation type="submission" date="2015-07" db="EMBL/GenBank/DDBJ databases">
        <title>Annotation of Plasmodium falciparum IGH-CR14.</title>
        <authorList>
            <consortium name="The Broad Institute Genome Sequencing Platform"/>
            <person name="Volkman S.K."/>
            <person name="Neafsey D.E."/>
            <person name="Dash A.P."/>
            <person name="Chitnis C.E."/>
            <person name="Hartl D.L."/>
            <person name="Young S.K."/>
            <person name="Zeng Q."/>
            <person name="Koehrsen M."/>
            <person name="Alvarado L."/>
            <person name="Berlin A."/>
            <person name="Borenstein D."/>
            <person name="Chapman S.B."/>
            <person name="Chen Z."/>
            <person name="Engels R."/>
            <person name="Freedman E."/>
            <person name="Gellesch M."/>
            <person name="Goldberg J."/>
            <person name="Griggs A."/>
            <person name="Gujja S."/>
            <person name="Heilman E.R."/>
            <person name="Heiman D.I."/>
            <person name="Howarth C."/>
            <person name="Jen D."/>
            <person name="Larson L."/>
            <person name="Mehta T."/>
            <person name="Neiman D."/>
            <person name="Park D."/>
            <person name="Pearson M."/>
            <person name="Roberts A."/>
            <person name="Saif S."/>
            <person name="Shea T."/>
            <person name="Shenoy N."/>
            <person name="Sisk P."/>
            <person name="Stolte C."/>
            <person name="Sykes S."/>
            <person name="Walk T."/>
            <person name="White J."/>
            <person name="Yandava C."/>
            <person name="Haas B."/>
            <person name="Henn M.R."/>
            <person name="Nusbaum C."/>
            <person name="Birren B."/>
        </authorList>
    </citation>
    <scope>NUCLEOTIDE SEQUENCE [LARGE SCALE GENOMIC DNA]</scope>
    <source>
        <strain evidence="3">IGH-CR14</strain>
    </source>
</reference>
<dbReference type="InterPro" id="IPR027417">
    <property type="entry name" value="P-loop_NTPase"/>
</dbReference>
<protein>
    <recommendedName>
        <fullName evidence="4">Origin recognition complex subunit 1</fullName>
    </recommendedName>
</protein>
<accession>A0A0L1IA08</accession>
<dbReference type="GO" id="GO:0005664">
    <property type="term" value="C:nuclear origin of replication recognition complex"/>
    <property type="evidence" value="ECO:0007669"/>
    <property type="project" value="TreeGrafter"/>
</dbReference>
<dbReference type="InterPro" id="IPR016527">
    <property type="entry name" value="ORC4"/>
</dbReference>
<gene>
    <name evidence="2" type="ORF">PFMG_02139</name>
</gene>
<feature type="compositionally biased region" description="Low complexity" evidence="1">
    <location>
        <begin position="755"/>
        <end position="772"/>
    </location>
</feature>
<dbReference type="OrthoDB" id="343623at2759"/>
<dbReference type="PANTHER" id="PTHR12087:SF0">
    <property type="entry name" value="ORIGIN RECOGNITION COMPLEX SUBUNIT 4"/>
    <property type="match status" value="1"/>
</dbReference>
<dbReference type="Proteomes" id="UP000054562">
    <property type="component" value="Unassembled WGS sequence"/>
</dbReference>
<dbReference type="GO" id="GO:0006270">
    <property type="term" value="P:DNA replication initiation"/>
    <property type="evidence" value="ECO:0007669"/>
    <property type="project" value="TreeGrafter"/>
</dbReference>
<feature type="region of interest" description="Disordered" evidence="1">
    <location>
        <begin position="705"/>
        <end position="772"/>
    </location>
</feature>
<name>A0A0L1IA08_PLAFA</name>
<organism evidence="2 3">
    <name type="scientific">Plasmodium falciparum IGH-CR14</name>
    <dbReference type="NCBI Taxonomy" id="580059"/>
    <lineage>
        <taxon>Eukaryota</taxon>
        <taxon>Sar</taxon>
        <taxon>Alveolata</taxon>
        <taxon>Apicomplexa</taxon>
        <taxon>Aconoidasida</taxon>
        <taxon>Haemosporida</taxon>
        <taxon>Plasmodiidae</taxon>
        <taxon>Plasmodium</taxon>
        <taxon>Plasmodium (Laverania)</taxon>
    </lineage>
</organism>
<proteinExistence type="predicted"/>
<dbReference type="SUPFAM" id="SSF52540">
    <property type="entry name" value="P-loop containing nucleoside triphosphate hydrolases"/>
    <property type="match status" value="1"/>
</dbReference>
<dbReference type="PANTHER" id="PTHR12087">
    <property type="entry name" value="ORIGIN RECOGNITION COMPLEX SUBUNIT 4"/>
    <property type="match status" value="1"/>
</dbReference>
<feature type="region of interest" description="Disordered" evidence="1">
    <location>
        <begin position="669"/>
        <end position="690"/>
    </location>
</feature>
<dbReference type="EMBL" id="GG665115">
    <property type="protein sequence ID" value="KNG76060.1"/>
    <property type="molecule type" value="Genomic_DNA"/>
</dbReference>
<evidence type="ECO:0000256" key="1">
    <source>
        <dbReference type="SAM" id="MobiDB-lite"/>
    </source>
</evidence>
<evidence type="ECO:0000313" key="2">
    <source>
        <dbReference type="EMBL" id="KNG76060.1"/>
    </source>
</evidence>
<feature type="compositionally biased region" description="Polar residues" evidence="1">
    <location>
        <begin position="669"/>
        <end position="678"/>
    </location>
</feature>
<dbReference type="FunFam" id="3.40.50.300:FF:002016">
    <property type="entry name" value="Uncharacterized protein"/>
    <property type="match status" value="1"/>
</dbReference>
<dbReference type="AlphaFoldDB" id="A0A0L1IA08"/>
<dbReference type="GO" id="GO:0003688">
    <property type="term" value="F:DNA replication origin binding"/>
    <property type="evidence" value="ECO:0007669"/>
    <property type="project" value="TreeGrafter"/>
</dbReference>
<evidence type="ECO:0008006" key="4">
    <source>
        <dbReference type="Google" id="ProtNLM"/>
    </source>
</evidence>
<evidence type="ECO:0000313" key="3">
    <source>
        <dbReference type="Proteomes" id="UP000054562"/>
    </source>
</evidence>
<feature type="compositionally biased region" description="Basic and acidic residues" evidence="1">
    <location>
        <begin position="706"/>
        <end position="718"/>
    </location>
</feature>
<dbReference type="Gene3D" id="3.40.50.300">
    <property type="entry name" value="P-loop containing nucleotide triphosphate hydrolases"/>
    <property type="match status" value="2"/>
</dbReference>
<reference evidence="3" key="2">
    <citation type="submission" date="2015-07" db="EMBL/GenBank/DDBJ databases">
        <title>The genome sequence of Plasmodium falciparum IGH-CR14.</title>
        <authorList>
            <consortium name="The Broad Institute Genome Sequencing Platform"/>
            <person name="Volkman S.K."/>
            <person name="Neafsey D.E."/>
            <person name="Dash A.P."/>
            <person name="Chitnis C.E."/>
            <person name="Hartl D.L."/>
            <person name="Young S.K."/>
            <person name="Kodira C.D."/>
            <person name="Zeng Q."/>
            <person name="Koehrsen M."/>
            <person name="Godfrey P."/>
            <person name="Alvarado L."/>
            <person name="Berlin A."/>
            <person name="Borenstein D."/>
            <person name="Chen Z."/>
            <person name="Engels R."/>
            <person name="Freedman E."/>
            <person name="Gellesch M."/>
            <person name="Goldberg J."/>
            <person name="Griggs A."/>
            <person name="Gujja S."/>
            <person name="Heiman D."/>
            <person name="Hepburn T."/>
            <person name="Howarth C."/>
            <person name="Jen D."/>
            <person name="Larson L."/>
            <person name="Lewis B."/>
            <person name="Mehta T."/>
            <person name="Park D."/>
            <person name="Pearson M."/>
            <person name="Roberts A."/>
            <person name="Saif S."/>
            <person name="Shea T."/>
            <person name="Shenoy N."/>
            <person name="Sisk P."/>
            <person name="Stolte C."/>
            <person name="Sykes S."/>
            <person name="Walk T."/>
            <person name="White J."/>
            <person name="Yandava C."/>
            <person name="Wirth D.F."/>
            <person name="Nusbaum C."/>
            <person name="Birren B."/>
        </authorList>
    </citation>
    <scope>NUCLEOTIDE SEQUENCE [LARGE SCALE GENOMIC DNA]</scope>
    <source>
        <strain evidence="3">IGH-CR14</strain>
    </source>
</reference>